<dbReference type="InterPro" id="IPR037284">
    <property type="entry name" value="SUF_FeS_clus_asmbl_SufBD_sf"/>
</dbReference>
<dbReference type="EMBL" id="ASHL01000008">
    <property type="protein sequence ID" value="EPD12552.1"/>
    <property type="molecule type" value="Genomic_DNA"/>
</dbReference>
<dbReference type="Proteomes" id="UP000015462">
    <property type="component" value="Unassembled WGS sequence"/>
</dbReference>
<evidence type="ECO:0000313" key="4">
    <source>
        <dbReference type="EMBL" id="EPD12552.1"/>
    </source>
</evidence>
<keyword evidence="5" id="KW-1185">Reference proteome</keyword>
<dbReference type="InterPro" id="IPR011542">
    <property type="entry name" value="SUF_FeS_clus_asmbl_SufD"/>
</dbReference>
<dbReference type="InterPro" id="IPR045595">
    <property type="entry name" value="SufBD_N"/>
</dbReference>
<evidence type="ECO:0000259" key="3">
    <source>
        <dbReference type="Pfam" id="PF19295"/>
    </source>
</evidence>
<dbReference type="InterPro" id="IPR000825">
    <property type="entry name" value="SUF_FeS_clus_asmbl_SufBD_core"/>
</dbReference>
<dbReference type="PANTHER" id="PTHR43575">
    <property type="entry name" value="PROTEIN ABCI7, CHLOROPLASTIC"/>
    <property type="match status" value="1"/>
</dbReference>
<name>A0AB33Z026_9GAMM</name>
<protein>
    <submittedName>
        <fullName evidence="4">Iron-regulated ABC transporter permease protein SufD</fullName>
    </submittedName>
</protein>
<dbReference type="Pfam" id="PF01458">
    <property type="entry name" value="SUFBD_core"/>
    <property type="match status" value="1"/>
</dbReference>
<evidence type="ECO:0000256" key="1">
    <source>
        <dbReference type="ARBA" id="ARBA00043967"/>
    </source>
</evidence>
<dbReference type="GO" id="GO:0016226">
    <property type="term" value="P:iron-sulfur cluster assembly"/>
    <property type="evidence" value="ECO:0007669"/>
    <property type="project" value="InterPro"/>
</dbReference>
<dbReference type="Pfam" id="PF19295">
    <property type="entry name" value="SufBD_N"/>
    <property type="match status" value="1"/>
</dbReference>
<evidence type="ECO:0000313" key="5">
    <source>
        <dbReference type="Proteomes" id="UP000015462"/>
    </source>
</evidence>
<feature type="domain" description="SUF system FeS cluster assembly SufBD N-terminal" evidence="3">
    <location>
        <begin position="9"/>
        <end position="172"/>
    </location>
</feature>
<sequence length="443" mass="48950">MSVTHLPNTHYTGLVLDQKKQLLGEGFDWLANLRKQAAEQFSASGFPTFREEEWRYTNITPIEKNQFTLPDVAGQVDSAFVDSVLLDDCHHIVFVDGFYQAELSSLKDIPNGVIVSALSDGLVDNEALIKSLLDSVVETPALGFINFNTALFSDGALICIEENTVVDKPIQVAFISSKQGALTLSNTRNLILAQASSKAQIIETYHAVDDSCYLTNVVSELVVEPNANLSHHRLQSESTSAYHIGGVYSRLEKNAIFNQNSYTFGASISRTEAHATLGEASDCTMDGLYVGQDRQHMDQHTRLNHAQPHAVSNEFYKGILGDHSTGVFQGRIIVAQDAQKTDAAMNNRNLLLSDRAEVDTKPQLEIYADDVKCAHGVTVGQLDDAAVFYLQSRGVDNQTAKNMLTFAFANEMIERVSFEPLRMALLANLLKRFPQAGMKKEWL</sequence>
<reference evidence="4 5" key="1">
    <citation type="journal article" date="2013" name="Genome Announc.">
        <title>Genome Sequence of the Pyrene- and Fluoranthene-Degrading Bacterium Cycloclasticus sp. Strain PY97M.</title>
        <authorList>
            <person name="Cui Z."/>
            <person name="Xu G."/>
            <person name="Li Q."/>
            <person name="Gao W."/>
            <person name="Zheng L."/>
        </authorList>
    </citation>
    <scope>NUCLEOTIDE SEQUENCE [LARGE SCALE GENOMIC DNA]</scope>
    <source>
        <strain evidence="4 5">PY97M</strain>
    </source>
</reference>
<comment type="similarity">
    <text evidence="1">Belongs to the iron-sulfur cluster assembly SufBD family.</text>
</comment>
<organism evidence="4 5">
    <name type="scientific">Cycloclasticus pugetii</name>
    <dbReference type="NCBI Taxonomy" id="34068"/>
    <lineage>
        <taxon>Bacteria</taxon>
        <taxon>Pseudomonadati</taxon>
        <taxon>Pseudomonadota</taxon>
        <taxon>Gammaproteobacteria</taxon>
        <taxon>Thiotrichales</taxon>
        <taxon>Piscirickettsiaceae</taxon>
        <taxon>Cycloclasticus</taxon>
    </lineage>
</organism>
<gene>
    <name evidence="4" type="ORF">L196_09119</name>
</gene>
<dbReference type="InterPro" id="IPR055346">
    <property type="entry name" value="Fe-S_cluster_assembly_SufBD"/>
</dbReference>
<dbReference type="AlphaFoldDB" id="A0AB33Z026"/>
<dbReference type="NCBIfam" id="TIGR01981">
    <property type="entry name" value="sufD"/>
    <property type="match status" value="1"/>
</dbReference>
<proteinExistence type="inferred from homology"/>
<dbReference type="RefSeq" id="WP_016390744.1">
    <property type="nucleotide sequence ID" value="NZ_KE646809.1"/>
</dbReference>
<dbReference type="PANTHER" id="PTHR43575:SF1">
    <property type="entry name" value="PROTEIN ABCI7, CHLOROPLASTIC"/>
    <property type="match status" value="1"/>
</dbReference>
<comment type="caution">
    <text evidence="4">The sequence shown here is derived from an EMBL/GenBank/DDBJ whole genome shotgun (WGS) entry which is preliminary data.</text>
</comment>
<feature type="domain" description="SUF system FeS cluster assembly SufBD core" evidence="2">
    <location>
        <begin position="179"/>
        <end position="408"/>
    </location>
</feature>
<evidence type="ECO:0000259" key="2">
    <source>
        <dbReference type="Pfam" id="PF01458"/>
    </source>
</evidence>
<dbReference type="SUPFAM" id="SSF101960">
    <property type="entry name" value="Stabilizer of iron transporter SufD"/>
    <property type="match status" value="1"/>
</dbReference>
<accession>A0AB33Z026</accession>